<feature type="transmembrane region" description="Helical" evidence="10">
    <location>
        <begin position="310"/>
        <end position="330"/>
    </location>
</feature>
<evidence type="ECO:0000256" key="4">
    <source>
        <dbReference type="ARBA" id="ARBA00022475"/>
    </source>
</evidence>
<evidence type="ECO:0000256" key="10">
    <source>
        <dbReference type="RuleBase" id="RU367149"/>
    </source>
</evidence>
<dbReference type="Proteomes" id="UP001155882">
    <property type="component" value="Unassembled WGS sequence"/>
</dbReference>
<dbReference type="EMBL" id="JAHWLI010000015">
    <property type="protein sequence ID" value="MBW3116163.1"/>
    <property type="molecule type" value="Genomic_DNA"/>
</dbReference>
<dbReference type="RefSeq" id="WP_165879375.1">
    <property type="nucleotide sequence ID" value="NZ_JAHWLI010000015.1"/>
</dbReference>
<keyword evidence="3 10" id="KW-0813">Transport</keyword>
<comment type="similarity">
    <text evidence="2 10">Belongs to the amino acid/polyamine transporter 2 family. Mtr/TnaB/TyrP permease subfamily.</text>
</comment>
<feature type="transmembrane region" description="Helical" evidence="10">
    <location>
        <begin position="181"/>
        <end position="204"/>
    </location>
</feature>
<evidence type="ECO:0000256" key="9">
    <source>
        <dbReference type="ARBA" id="ARBA00023136"/>
    </source>
</evidence>
<comment type="caution">
    <text evidence="11">The sequence shown here is derived from an EMBL/GenBank/DDBJ whole genome shotgun (WGS) entry which is preliminary data.</text>
</comment>
<dbReference type="PANTHER" id="PTHR46997:SF2">
    <property type="entry name" value="TYROSINE-SPECIFIC TRANSPORT SYSTEM"/>
    <property type="match status" value="1"/>
</dbReference>
<evidence type="ECO:0000256" key="6">
    <source>
        <dbReference type="ARBA" id="ARBA00022692"/>
    </source>
</evidence>
<dbReference type="GO" id="GO:0015173">
    <property type="term" value="F:aromatic amino acid transmembrane transporter activity"/>
    <property type="evidence" value="ECO:0007669"/>
    <property type="project" value="UniProtKB-UniRule"/>
</dbReference>
<dbReference type="PROSITE" id="PS00594">
    <property type="entry name" value="AROMATIC_AA_PERMEASE_1"/>
    <property type="match status" value="1"/>
</dbReference>
<protein>
    <recommendedName>
        <fullName evidence="10">Aromatic amino acid permease</fullName>
    </recommendedName>
</protein>
<dbReference type="InterPro" id="IPR013059">
    <property type="entry name" value="Trp_tyr_transpt"/>
</dbReference>
<dbReference type="NCBIfam" id="TIGR00837">
    <property type="entry name" value="araaP"/>
    <property type="match status" value="1"/>
</dbReference>
<evidence type="ECO:0000256" key="1">
    <source>
        <dbReference type="ARBA" id="ARBA00004429"/>
    </source>
</evidence>
<evidence type="ECO:0000256" key="5">
    <source>
        <dbReference type="ARBA" id="ARBA00022519"/>
    </source>
</evidence>
<reference evidence="11" key="1">
    <citation type="submission" date="2021-07" db="EMBL/GenBank/DDBJ databases">
        <authorList>
            <person name="Stanton E."/>
        </authorList>
    </citation>
    <scope>NUCLEOTIDE SEQUENCE</scope>
    <source>
        <strain evidence="11">2021EL-01139</strain>
    </source>
</reference>
<dbReference type="NCBIfam" id="NF011711">
    <property type="entry name" value="PRK15132.1"/>
    <property type="match status" value="1"/>
</dbReference>
<feature type="transmembrane region" description="Helical" evidence="10">
    <location>
        <begin position="273"/>
        <end position="298"/>
    </location>
</feature>
<feature type="transmembrane region" description="Helical" evidence="10">
    <location>
        <begin position="81"/>
        <end position="101"/>
    </location>
</feature>
<feature type="transmembrane region" description="Helical" evidence="10">
    <location>
        <begin position="369"/>
        <end position="398"/>
    </location>
</feature>
<dbReference type="InterPro" id="IPR013061">
    <property type="entry name" value="Trp/try_permease_CS"/>
</dbReference>
<keyword evidence="6 10" id="KW-0812">Transmembrane</keyword>
<proteinExistence type="inferred from homology"/>
<dbReference type="PANTHER" id="PTHR46997">
    <property type="entry name" value="LOW AFFINITY TRYPTOPHAN PERMEASE-RELATED"/>
    <property type="match status" value="1"/>
</dbReference>
<keyword evidence="4 10" id="KW-1003">Cell membrane</keyword>
<keyword evidence="5 10" id="KW-0997">Cell inner membrane</keyword>
<feature type="transmembrane region" description="Helical" evidence="10">
    <location>
        <begin position="33"/>
        <end position="55"/>
    </location>
</feature>
<dbReference type="Pfam" id="PF03222">
    <property type="entry name" value="Trp_Tyr_perm"/>
    <property type="match status" value="1"/>
</dbReference>
<feature type="transmembrane region" description="Helical" evidence="10">
    <location>
        <begin position="216"/>
        <end position="235"/>
    </location>
</feature>
<dbReference type="GO" id="GO:0003333">
    <property type="term" value="P:amino acid transmembrane transport"/>
    <property type="evidence" value="ECO:0007669"/>
    <property type="project" value="InterPro"/>
</dbReference>
<keyword evidence="7 10" id="KW-0029">Amino-acid transport</keyword>
<keyword evidence="8 10" id="KW-1133">Transmembrane helix</keyword>
<feature type="transmembrane region" description="Helical" evidence="10">
    <location>
        <begin position="121"/>
        <end position="138"/>
    </location>
</feature>
<evidence type="ECO:0000313" key="11">
    <source>
        <dbReference type="EMBL" id="MBW3116163.1"/>
    </source>
</evidence>
<dbReference type="InterPro" id="IPR018227">
    <property type="entry name" value="Amino_acid_transport_2"/>
</dbReference>
<comment type="subcellular location">
    <subcellularLocation>
        <location evidence="1 10">Cell inner membrane</location>
        <topology evidence="1 10">Multi-pass membrane protein</topology>
    </subcellularLocation>
</comment>
<gene>
    <name evidence="11" type="primary">tyrP</name>
    <name evidence="11" type="ORF">KYI77_06785</name>
</gene>
<accession>A0AAE2ZDU1</accession>
<evidence type="ECO:0000256" key="3">
    <source>
        <dbReference type="ARBA" id="ARBA00022448"/>
    </source>
</evidence>
<dbReference type="AlphaFoldDB" id="A0AAE2ZDU1"/>
<evidence type="ECO:0000256" key="8">
    <source>
        <dbReference type="ARBA" id="ARBA00022989"/>
    </source>
</evidence>
<dbReference type="Gene3D" id="1.20.1740.10">
    <property type="entry name" value="Amino acid/polyamine transporter I"/>
    <property type="match status" value="1"/>
</dbReference>
<sequence>MKNRTLGSVFIVAGTTIGAGMLAMPIAAAGNGFLVSLAMLLVLWALMCYTALLLVEVYQHESHETGIGSVAQRYLGSSGKFITGFSMMFLMYALTAAYVSGAGEIITSNLKSSFAIEMADWMGIVVFTVIGGGVVCFGTSSVDFINRILFAAKIVFLVIILALMMPHVEQQNLLAAPTEKVLILSAIPVFFTSFGFHGSVPSIVKYMGGDVKKLRVIFIIGSAIPLIAYILWQIATLGSIGTTTFVGILAENAGLNGLLDAIKDVAQSGKTELIAQMFMSLALATSFLGVALGLFDFLADSFKRQDNASGRLQTGLLTFGPPLVFALFYPKGFVMALGYAAIALSILALLLPSAMAFKSRTLNQRKYQVLGGGLGLSLVFICGIIVIGVQLGIVFNILPNIG</sequence>
<evidence type="ECO:0000256" key="2">
    <source>
        <dbReference type="ARBA" id="ARBA00005452"/>
    </source>
</evidence>
<name>A0AAE2ZDU1_PRORE</name>
<dbReference type="PRINTS" id="PR00166">
    <property type="entry name" value="AROAAPRMEASE"/>
</dbReference>
<keyword evidence="9 10" id="KW-0472">Membrane</keyword>
<evidence type="ECO:0000313" key="12">
    <source>
        <dbReference type="Proteomes" id="UP001155882"/>
    </source>
</evidence>
<comment type="function">
    <text evidence="10">Involved in transporting aromatic amino acids across the cytoplasmic membrane.</text>
</comment>
<feature type="transmembrane region" description="Helical" evidence="10">
    <location>
        <begin position="7"/>
        <end position="27"/>
    </location>
</feature>
<organism evidence="11 12">
    <name type="scientific">Providencia rettgeri</name>
    <dbReference type="NCBI Taxonomy" id="587"/>
    <lineage>
        <taxon>Bacteria</taxon>
        <taxon>Pseudomonadati</taxon>
        <taxon>Pseudomonadota</taxon>
        <taxon>Gammaproteobacteria</taxon>
        <taxon>Enterobacterales</taxon>
        <taxon>Morganellaceae</taxon>
        <taxon>Providencia</taxon>
    </lineage>
</organism>
<evidence type="ECO:0000256" key="7">
    <source>
        <dbReference type="ARBA" id="ARBA00022970"/>
    </source>
</evidence>
<feature type="transmembrane region" description="Helical" evidence="10">
    <location>
        <begin position="336"/>
        <end position="357"/>
    </location>
</feature>
<feature type="transmembrane region" description="Helical" evidence="10">
    <location>
        <begin position="150"/>
        <end position="169"/>
    </location>
</feature>
<dbReference type="GO" id="GO:0005886">
    <property type="term" value="C:plasma membrane"/>
    <property type="evidence" value="ECO:0007669"/>
    <property type="project" value="UniProtKB-SubCell"/>
</dbReference>